<evidence type="ECO:0000256" key="6">
    <source>
        <dbReference type="PROSITE-ProRule" id="PRU00169"/>
    </source>
</evidence>
<evidence type="ECO:0000256" key="3">
    <source>
        <dbReference type="ARBA" id="ARBA00023015"/>
    </source>
</evidence>
<dbReference type="GO" id="GO:0005829">
    <property type="term" value="C:cytosol"/>
    <property type="evidence" value="ECO:0007669"/>
    <property type="project" value="TreeGrafter"/>
</dbReference>
<feature type="domain" description="OmpR/PhoB-type" evidence="9">
    <location>
        <begin position="128"/>
        <end position="225"/>
    </location>
</feature>
<evidence type="ECO:0000313" key="10">
    <source>
        <dbReference type="EMBL" id="QLG89625.1"/>
    </source>
</evidence>
<evidence type="ECO:0000256" key="1">
    <source>
        <dbReference type="ARBA" id="ARBA00022553"/>
    </source>
</evidence>
<feature type="modified residue" description="4-aspartylphosphate" evidence="6">
    <location>
        <position position="53"/>
    </location>
</feature>
<dbReference type="InterPro" id="IPR011006">
    <property type="entry name" value="CheY-like_superfamily"/>
</dbReference>
<sequence length="227" mass="25396">MNAKILIVEDDSQISANIYDYLSARGFVPDAAPNAQVALHLLAEQRFDLIVLDLGLPGMSGLSLAQHLRRDLLIATPILMLTARDTLADKEAGFDAGADDYLLKPFSLKELELRIMALLRRASGKVVEQELQFGQLRLDVKTGQAYWQEQALKLTPKTMLLLQTFLLNPQTLLTREQLECAVWGEPQDNSDLLRQHLTQLRRLLGQHDGACPLHTVHGRGYMLVAHP</sequence>
<dbReference type="PROSITE" id="PS50110">
    <property type="entry name" value="RESPONSE_REGULATORY"/>
    <property type="match status" value="1"/>
</dbReference>
<protein>
    <submittedName>
        <fullName evidence="10">Response regulator transcription factor</fullName>
    </submittedName>
</protein>
<evidence type="ECO:0000256" key="4">
    <source>
        <dbReference type="ARBA" id="ARBA00023125"/>
    </source>
</evidence>
<proteinExistence type="predicted"/>
<evidence type="ECO:0000259" key="8">
    <source>
        <dbReference type="PROSITE" id="PS50110"/>
    </source>
</evidence>
<evidence type="ECO:0000256" key="5">
    <source>
        <dbReference type="ARBA" id="ARBA00023163"/>
    </source>
</evidence>
<keyword evidence="1 6" id="KW-0597">Phosphoprotein</keyword>
<dbReference type="InterPro" id="IPR036388">
    <property type="entry name" value="WH-like_DNA-bd_sf"/>
</dbReference>
<dbReference type="AlphaFoldDB" id="A0A7H9BM44"/>
<dbReference type="InterPro" id="IPR039420">
    <property type="entry name" value="WalR-like"/>
</dbReference>
<dbReference type="GO" id="GO:0000156">
    <property type="term" value="F:phosphorelay response regulator activity"/>
    <property type="evidence" value="ECO:0007669"/>
    <property type="project" value="TreeGrafter"/>
</dbReference>
<reference evidence="10 11" key="1">
    <citation type="submission" date="2020-07" db="EMBL/GenBank/DDBJ databases">
        <title>Complete genome sequence of Chitinibacter sp. 2T18.</title>
        <authorList>
            <person name="Bae J.-W."/>
            <person name="Choi J.-W."/>
        </authorList>
    </citation>
    <scope>NUCLEOTIDE SEQUENCE [LARGE SCALE GENOMIC DNA]</scope>
    <source>
        <strain evidence="10 11">2T18</strain>
    </source>
</reference>
<dbReference type="PANTHER" id="PTHR48111">
    <property type="entry name" value="REGULATOR OF RPOS"/>
    <property type="match status" value="1"/>
</dbReference>
<dbReference type="Gene3D" id="3.40.50.2300">
    <property type="match status" value="1"/>
</dbReference>
<dbReference type="Gene3D" id="1.10.10.10">
    <property type="entry name" value="Winged helix-like DNA-binding domain superfamily/Winged helix DNA-binding domain"/>
    <property type="match status" value="1"/>
</dbReference>
<evidence type="ECO:0000256" key="7">
    <source>
        <dbReference type="PROSITE-ProRule" id="PRU01091"/>
    </source>
</evidence>
<dbReference type="EMBL" id="CP058627">
    <property type="protein sequence ID" value="QLG89625.1"/>
    <property type="molecule type" value="Genomic_DNA"/>
</dbReference>
<dbReference type="Gene3D" id="6.10.250.690">
    <property type="match status" value="1"/>
</dbReference>
<organism evidence="10 11">
    <name type="scientific">Chitinibacter bivalviorum</name>
    <dbReference type="NCBI Taxonomy" id="2739434"/>
    <lineage>
        <taxon>Bacteria</taxon>
        <taxon>Pseudomonadati</taxon>
        <taxon>Pseudomonadota</taxon>
        <taxon>Betaproteobacteria</taxon>
        <taxon>Neisseriales</taxon>
        <taxon>Chitinibacteraceae</taxon>
        <taxon>Chitinibacter</taxon>
    </lineage>
</organism>
<dbReference type="InterPro" id="IPR001789">
    <property type="entry name" value="Sig_transdc_resp-reg_receiver"/>
</dbReference>
<evidence type="ECO:0000256" key="2">
    <source>
        <dbReference type="ARBA" id="ARBA00023012"/>
    </source>
</evidence>
<dbReference type="Proteomes" id="UP000509597">
    <property type="component" value="Chromosome"/>
</dbReference>
<gene>
    <name evidence="10" type="ORF">HQ393_15980</name>
</gene>
<keyword evidence="5" id="KW-0804">Transcription</keyword>
<keyword evidence="3" id="KW-0805">Transcription regulation</keyword>
<dbReference type="GO" id="GO:0006355">
    <property type="term" value="P:regulation of DNA-templated transcription"/>
    <property type="evidence" value="ECO:0007669"/>
    <property type="project" value="InterPro"/>
</dbReference>
<keyword evidence="11" id="KW-1185">Reference proteome</keyword>
<dbReference type="PROSITE" id="PS51755">
    <property type="entry name" value="OMPR_PHOB"/>
    <property type="match status" value="1"/>
</dbReference>
<evidence type="ECO:0000313" key="11">
    <source>
        <dbReference type="Proteomes" id="UP000509597"/>
    </source>
</evidence>
<dbReference type="SMART" id="SM00448">
    <property type="entry name" value="REC"/>
    <property type="match status" value="1"/>
</dbReference>
<accession>A0A7H9BM44</accession>
<dbReference type="SMART" id="SM00862">
    <property type="entry name" value="Trans_reg_C"/>
    <property type="match status" value="1"/>
</dbReference>
<dbReference type="InterPro" id="IPR001867">
    <property type="entry name" value="OmpR/PhoB-type_DNA-bd"/>
</dbReference>
<dbReference type="GO" id="GO:0032993">
    <property type="term" value="C:protein-DNA complex"/>
    <property type="evidence" value="ECO:0007669"/>
    <property type="project" value="TreeGrafter"/>
</dbReference>
<dbReference type="PANTHER" id="PTHR48111:SF22">
    <property type="entry name" value="REGULATOR OF RPOS"/>
    <property type="match status" value="1"/>
</dbReference>
<dbReference type="GO" id="GO:0000976">
    <property type="term" value="F:transcription cis-regulatory region binding"/>
    <property type="evidence" value="ECO:0007669"/>
    <property type="project" value="TreeGrafter"/>
</dbReference>
<dbReference type="KEGG" id="chiz:HQ393_15980"/>
<dbReference type="Pfam" id="PF00072">
    <property type="entry name" value="Response_reg"/>
    <property type="match status" value="1"/>
</dbReference>
<keyword evidence="4 7" id="KW-0238">DNA-binding</keyword>
<dbReference type="RefSeq" id="WP_179356512.1">
    <property type="nucleotide sequence ID" value="NZ_CP058627.1"/>
</dbReference>
<feature type="DNA-binding region" description="OmpR/PhoB-type" evidence="7">
    <location>
        <begin position="128"/>
        <end position="225"/>
    </location>
</feature>
<dbReference type="SUPFAM" id="SSF52172">
    <property type="entry name" value="CheY-like"/>
    <property type="match status" value="1"/>
</dbReference>
<dbReference type="CDD" id="cd00383">
    <property type="entry name" value="trans_reg_C"/>
    <property type="match status" value="1"/>
</dbReference>
<keyword evidence="2" id="KW-0902">Two-component regulatory system</keyword>
<feature type="domain" description="Response regulatory" evidence="8">
    <location>
        <begin position="4"/>
        <end position="119"/>
    </location>
</feature>
<dbReference type="Pfam" id="PF00486">
    <property type="entry name" value="Trans_reg_C"/>
    <property type="match status" value="1"/>
</dbReference>
<evidence type="ECO:0000259" key="9">
    <source>
        <dbReference type="PROSITE" id="PS51755"/>
    </source>
</evidence>
<name>A0A7H9BM44_9NEIS</name>